<comment type="function">
    <text evidence="9">Essential cell division protein.</text>
</comment>
<comment type="subcellular location">
    <subcellularLocation>
        <location evidence="9">Cell inner membrane</location>
        <topology evidence="9">Single-pass type II membrane protein</topology>
    </subcellularLocation>
    <subcellularLocation>
        <location evidence="1">Membrane</location>
    </subcellularLocation>
    <text evidence="9">Localizes to the division septum.</text>
</comment>
<evidence type="ECO:0000256" key="4">
    <source>
        <dbReference type="ARBA" id="ARBA00022618"/>
    </source>
</evidence>
<accession>A0ABQ5Z6Q7</accession>
<organism evidence="12 13">
    <name type="scientific">Sphingomonas astaxanthinifaciens DSM 22298</name>
    <dbReference type="NCBI Taxonomy" id="1123267"/>
    <lineage>
        <taxon>Bacteria</taxon>
        <taxon>Pseudomonadati</taxon>
        <taxon>Pseudomonadota</taxon>
        <taxon>Alphaproteobacteria</taxon>
        <taxon>Sphingomonadales</taxon>
        <taxon>Sphingomonadaceae</taxon>
        <taxon>Sphingomonas</taxon>
    </lineage>
</organism>
<keyword evidence="13" id="KW-1185">Reference proteome</keyword>
<keyword evidence="6 9" id="KW-1133">Transmembrane helix</keyword>
<dbReference type="PANTHER" id="PTHR35851">
    <property type="entry name" value="CELL DIVISION PROTEIN FTSQ"/>
    <property type="match status" value="1"/>
</dbReference>
<evidence type="ECO:0000256" key="7">
    <source>
        <dbReference type="ARBA" id="ARBA00023136"/>
    </source>
</evidence>
<dbReference type="InterPro" id="IPR005548">
    <property type="entry name" value="Cell_div_FtsQ/DivIB_C"/>
</dbReference>
<keyword evidence="8 9" id="KW-0131">Cell cycle</keyword>
<dbReference type="Gene3D" id="3.40.50.11690">
    <property type="entry name" value="Cell division protein FtsQ/DivIB"/>
    <property type="match status" value="1"/>
</dbReference>
<dbReference type="InterPro" id="IPR013685">
    <property type="entry name" value="POTRA_FtsQ_type"/>
</dbReference>
<keyword evidence="7 9" id="KW-0472">Membrane</keyword>
<keyword evidence="2 9" id="KW-1003">Cell membrane</keyword>
<evidence type="ECO:0000256" key="3">
    <source>
        <dbReference type="ARBA" id="ARBA00022519"/>
    </source>
</evidence>
<evidence type="ECO:0000313" key="12">
    <source>
        <dbReference type="EMBL" id="GLR47217.1"/>
    </source>
</evidence>
<name>A0ABQ5Z6Q7_9SPHN</name>
<dbReference type="InterPro" id="IPR026579">
    <property type="entry name" value="FtsQ"/>
</dbReference>
<feature type="compositionally biased region" description="Basic residues" evidence="10">
    <location>
        <begin position="14"/>
        <end position="25"/>
    </location>
</feature>
<dbReference type="InterPro" id="IPR034746">
    <property type="entry name" value="POTRA"/>
</dbReference>
<keyword evidence="5 9" id="KW-0812">Transmembrane</keyword>
<evidence type="ECO:0000259" key="11">
    <source>
        <dbReference type="PROSITE" id="PS51779"/>
    </source>
</evidence>
<evidence type="ECO:0000313" key="13">
    <source>
        <dbReference type="Proteomes" id="UP001156703"/>
    </source>
</evidence>
<proteinExistence type="inferred from homology"/>
<sequence>MNAQTIRRPAAAKGRGKGQARKAPKRAASAWPEGSGRLARWAFLALVLVMAVIAVIALDLPAKALRATGAATGEAGFKVDSYQIVGLKNMDRRKVDAVVTDELRRAAEEAPIGSDEPAQALVDLDRIRENLLQFGWVKDARVSRRLPDSLVVDLVERTPAAVWQQQGRLSLIDGEGVVLDAVPVDKMPDLPLLIGPGANRQAVSLARIVDGNPTLKPQLASATWIGGRRWDLSFTTGETVSLPEGEAAAARALKRFAKMDRSVGLLGRDMLRFDLRVPGKMIVRVPPGAAPPEATTMTTETAN</sequence>
<keyword evidence="4 9" id="KW-0132">Cell division</keyword>
<evidence type="ECO:0000256" key="1">
    <source>
        <dbReference type="ARBA" id="ARBA00004370"/>
    </source>
</evidence>
<evidence type="ECO:0000256" key="2">
    <source>
        <dbReference type="ARBA" id="ARBA00022475"/>
    </source>
</evidence>
<evidence type="ECO:0000256" key="5">
    <source>
        <dbReference type="ARBA" id="ARBA00022692"/>
    </source>
</evidence>
<comment type="caution">
    <text evidence="12">The sequence shown here is derived from an EMBL/GenBank/DDBJ whole genome shotgun (WGS) entry which is preliminary data.</text>
</comment>
<evidence type="ECO:0000256" key="9">
    <source>
        <dbReference type="HAMAP-Rule" id="MF_00911"/>
    </source>
</evidence>
<evidence type="ECO:0000256" key="10">
    <source>
        <dbReference type="SAM" id="MobiDB-lite"/>
    </source>
</evidence>
<evidence type="ECO:0000256" key="6">
    <source>
        <dbReference type="ARBA" id="ARBA00022989"/>
    </source>
</evidence>
<dbReference type="PROSITE" id="PS51779">
    <property type="entry name" value="POTRA"/>
    <property type="match status" value="1"/>
</dbReference>
<dbReference type="RefSeq" id="WP_051676364.1">
    <property type="nucleotide sequence ID" value="NZ_BSOO01000006.1"/>
</dbReference>
<dbReference type="HAMAP" id="MF_00911">
    <property type="entry name" value="FtsQ_subfam"/>
    <property type="match status" value="1"/>
</dbReference>
<evidence type="ECO:0000256" key="8">
    <source>
        <dbReference type="ARBA" id="ARBA00023306"/>
    </source>
</evidence>
<dbReference type="Pfam" id="PF03799">
    <property type="entry name" value="FtsQ_DivIB_C"/>
    <property type="match status" value="1"/>
</dbReference>
<feature type="domain" description="POTRA" evidence="11">
    <location>
        <begin position="77"/>
        <end position="157"/>
    </location>
</feature>
<dbReference type="InterPro" id="IPR045335">
    <property type="entry name" value="FtsQ_C_sf"/>
</dbReference>
<reference evidence="13" key="1">
    <citation type="journal article" date="2019" name="Int. J. Syst. Evol. Microbiol.">
        <title>The Global Catalogue of Microorganisms (GCM) 10K type strain sequencing project: providing services to taxonomists for standard genome sequencing and annotation.</title>
        <authorList>
            <consortium name="The Broad Institute Genomics Platform"/>
            <consortium name="The Broad Institute Genome Sequencing Center for Infectious Disease"/>
            <person name="Wu L."/>
            <person name="Ma J."/>
        </authorList>
    </citation>
    <scope>NUCLEOTIDE SEQUENCE [LARGE SCALE GENOMIC DNA]</scope>
    <source>
        <strain evidence="13">NBRC 102146</strain>
    </source>
</reference>
<protein>
    <recommendedName>
        <fullName evidence="9">Cell division protein FtsQ</fullName>
    </recommendedName>
</protein>
<dbReference type="PANTHER" id="PTHR35851:SF1">
    <property type="entry name" value="CELL DIVISION PROTEIN FTSQ"/>
    <property type="match status" value="1"/>
</dbReference>
<dbReference type="Proteomes" id="UP001156703">
    <property type="component" value="Unassembled WGS sequence"/>
</dbReference>
<comment type="similarity">
    <text evidence="9">Belongs to the FtsQ/DivIB family. FtsQ subfamily.</text>
</comment>
<dbReference type="Gene3D" id="3.10.20.310">
    <property type="entry name" value="membrane protein fhac"/>
    <property type="match status" value="1"/>
</dbReference>
<feature type="region of interest" description="Disordered" evidence="10">
    <location>
        <begin position="1"/>
        <end position="29"/>
    </location>
</feature>
<dbReference type="EMBL" id="BSOO01000006">
    <property type="protein sequence ID" value="GLR47217.1"/>
    <property type="molecule type" value="Genomic_DNA"/>
</dbReference>
<feature type="transmembrane region" description="Helical" evidence="9">
    <location>
        <begin position="38"/>
        <end position="58"/>
    </location>
</feature>
<keyword evidence="3 9" id="KW-0997">Cell inner membrane</keyword>
<gene>
    <name evidence="9" type="primary">ftsQ</name>
    <name evidence="12" type="ORF">GCM10007925_09280</name>
</gene>
<dbReference type="Pfam" id="PF08478">
    <property type="entry name" value="POTRA_1"/>
    <property type="match status" value="1"/>
</dbReference>